<proteinExistence type="predicted"/>
<evidence type="ECO:0000256" key="5">
    <source>
        <dbReference type="ARBA" id="ARBA00023128"/>
    </source>
</evidence>
<protein>
    <submittedName>
        <fullName evidence="12">LETM1-like protein, putative</fullName>
    </submittedName>
</protein>
<keyword evidence="8" id="KW-0175">Coiled coil</keyword>
<gene>
    <name evidence="12" type="ORF">PRG01_0422000</name>
</gene>
<evidence type="ECO:0000313" key="12">
    <source>
        <dbReference type="EMBL" id="SOV76456.1"/>
    </source>
</evidence>
<feature type="domain" description="Letm1 RBD" evidence="11">
    <location>
        <begin position="457"/>
        <end position="723"/>
    </location>
</feature>
<feature type="compositionally biased region" description="Basic and acidic residues" evidence="9">
    <location>
        <begin position="127"/>
        <end position="162"/>
    </location>
</feature>
<evidence type="ECO:0000256" key="7">
    <source>
        <dbReference type="PROSITE-ProRule" id="PRU01094"/>
    </source>
</evidence>
<dbReference type="GO" id="GO:0030003">
    <property type="term" value="P:intracellular monoatomic cation homeostasis"/>
    <property type="evidence" value="ECO:0007669"/>
    <property type="project" value="TreeGrafter"/>
</dbReference>
<comment type="subcellular location">
    <subcellularLocation>
        <location evidence="1">Mitochondrion inner membrane</location>
        <topology evidence="1">Single-pass membrane protein</topology>
    </subcellularLocation>
</comment>
<sequence length="837" mass="100093">MILQEVNKKNYFYCINKYYGCLKRTFYSYKNIKFYKKNNLYIKEYEKNKTITYKDISIGISREYFNNKRYYNKLIINNKHKVDNVFITPTVLSKHLKSEYFSTSHETLKGVNNISTNCENIKKKKKNEQQKNEEKHVEEKHNKEEQVEQQHNKEEQVEQQHNKVNQLKEQHNKEEQVEQQHNKVNQLKEQHNKEEQVEQQHNKLNQSKEQHNKLNQSKEQHNKVNQSKEQHNKVNQSKEQHNKEFLATLKHSNVNNERRVYHEEREDPINKDNEGKIKNANTYPHINKIEDNRNEHIDMINILKKKKIIINEKETKITKFCNKSNKALKCVISILKKTSNKIKIIILQPSILKVYYENIKKNIRHTIVWVKTGILLFLTNMKISKNLIIKRLKGYRLSYSEYKLLIRTMNDMFKLIPFSFFIIIPFAEFLLPIFLKIYPNLLPSTFKNDDNFNNIKKNLYAKEQLAKFLQQLIEEKEKQLNENIGIDSDKKKNILNKFHQQLINKDEKDINPFLSVNDTLKIAKIFKEDFVLDQMNLKTLQTICHLLGLKPYGIHYHVVLQLRHHFLRLQREDRELIYEGVDNLKHNSLVEICRDRGMNFNTTEKEMKVQIQQWLQLASIKEVPYILLLYIRCVVVTHAIMDIHDEQKKNQNSQNGNNNSNKGTTNNNINNINNNNKNNNNNNFDNHNNNIAHSSHIDDKQKLIQEAKEKLDDLKMKEQEIKKNINKQTEEEDIHNKENNLKVDFVKKNKYLQNELNMLKRICDLQHKELKIAFTSLTELAEKKQSCDINQLIKNMSQRLLDIEKHISELNVHKQVEMDEYFYPEDEKIDDSLNVKN</sequence>
<keyword evidence="6 10" id="KW-0472">Membrane</keyword>
<dbReference type="Proteomes" id="UP000240500">
    <property type="component" value="Chromosome 4"/>
</dbReference>
<evidence type="ECO:0000313" key="13">
    <source>
        <dbReference type="Proteomes" id="UP000240500"/>
    </source>
</evidence>
<dbReference type="PROSITE" id="PS51758">
    <property type="entry name" value="LETM1_RBD"/>
    <property type="match status" value="1"/>
</dbReference>
<dbReference type="OrthoDB" id="275278at2759"/>
<feature type="transmembrane region" description="Helical" evidence="10">
    <location>
        <begin position="415"/>
        <end position="435"/>
    </location>
</feature>
<dbReference type="Pfam" id="PF07766">
    <property type="entry name" value="LETM1_RBD"/>
    <property type="match status" value="1"/>
</dbReference>
<evidence type="ECO:0000256" key="1">
    <source>
        <dbReference type="ARBA" id="ARBA00004434"/>
    </source>
</evidence>
<dbReference type="AlphaFoldDB" id="A0A2P9D5W9"/>
<keyword evidence="4 10" id="KW-1133">Transmembrane helix</keyword>
<dbReference type="VEuPathDB" id="PlasmoDB:PRG01_0422000"/>
<feature type="compositionally biased region" description="Low complexity" evidence="9">
    <location>
        <begin position="650"/>
        <end position="693"/>
    </location>
</feature>
<dbReference type="GO" id="GO:0043022">
    <property type="term" value="F:ribosome binding"/>
    <property type="evidence" value="ECO:0007669"/>
    <property type="project" value="InterPro"/>
</dbReference>
<evidence type="ECO:0000256" key="8">
    <source>
        <dbReference type="SAM" id="Coils"/>
    </source>
</evidence>
<dbReference type="GO" id="GO:0005743">
    <property type="term" value="C:mitochondrial inner membrane"/>
    <property type="evidence" value="ECO:0007669"/>
    <property type="project" value="UniProtKB-SubCell"/>
</dbReference>
<dbReference type="EMBL" id="LT969567">
    <property type="protein sequence ID" value="SOV76456.1"/>
    <property type="molecule type" value="Genomic_DNA"/>
</dbReference>
<keyword evidence="3" id="KW-0999">Mitochondrion inner membrane</keyword>
<feature type="transmembrane region" description="Helical" evidence="10">
    <location>
        <begin position="366"/>
        <end position="383"/>
    </location>
</feature>
<evidence type="ECO:0000256" key="9">
    <source>
        <dbReference type="SAM" id="MobiDB-lite"/>
    </source>
</evidence>
<evidence type="ECO:0000256" key="3">
    <source>
        <dbReference type="ARBA" id="ARBA00022792"/>
    </source>
</evidence>
<evidence type="ECO:0000256" key="4">
    <source>
        <dbReference type="ARBA" id="ARBA00022989"/>
    </source>
</evidence>
<keyword evidence="2 10" id="KW-0812">Transmembrane</keyword>
<accession>A0A2P9D5W9</accession>
<feature type="region of interest" description="Disordered" evidence="9">
    <location>
        <begin position="122"/>
        <end position="162"/>
    </location>
</feature>
<keyword evidence="5 7" id="KW-0496">Mitochondrion</keyword>
<dbReference type="VEuPathDB" id="PlasmoDB:PRCDC_0414800"/>
<feature type="coiled-coil region" evidence="8">
    <location>
        <begin position="697"/>
        <end position="731"/>
    </location>
</feature>
<evidence type="ECO:0000256" key="6">
    <source>
        <dbReference type="ARBA" id="ARBA00023136"/>
    </source>
</evidence>
<reference evidence="12 13" key="1">
    <citation type="submission" date="2016-09" db="EMBL/GenBank/DDBJ databases">
        <authorList>
            <consortium name="Pathogen Informatics"/>
        </authorList>
    </citation>
    <scope>NUCLEOTIDE SEQUENCE [LARGE SCALE GENOMIC DNA]</scope>
</reference>
<name>A0A2P9D5W9_PLARE</name>
<organism evidence="12 13">
    <name type="scientific">Plasmodium reichenowi</name>
    <dbReference type="NCBI Taxonomy" id="5854"/>
    <lineage>
        <taxon>Eukaryota</taxon>
        <taxon>Sar</taxon>
        <taxon>Alveolata</taxon>
        <taxon>Apicomplexa</taxon>
        <taxon>Aconoidasida</taxon>
        <taxon>Haemosporida</taxon>
        <taxon>Plasmodiidae</taxon>
        <taxon>Plasmodium</taxon>
        <taxon>Plasmodium (Laverania)</taxon>
    </lineage>
</organism>
<feature type="region of interest" description="Disordered" evidence="9">
    <location>
        <begin position="189"/>
        <end position="240"/>
    </location>
</feature>
<evidence type="ECO:0000256" key="10">
    <source>
        <dbReference type="SAM" id="Phobius"/>
    </source>
</evidence>
<dbReference type="InterPro" id="IPR033122">
    <property type="entry name" value="LETM1-like_RBD"/>
</dbReference>
<evidence type="ECO:0000256" key="2">
    <source>
        <dbReference type="ARBA" id="ARBA00022692"/>
    </source>
</evidence>
<dbReference type="PANTHER" id="PTHR14009">
    <property type="entry name" value="LEUCINE ZIPPER-EF-HAND CONTAINING TRANSMEMBRANE PROTEIN"/>
    <property type="match status" value="1"/>
</dbReference>
<dbReference type="InterPro" id="IPR044202">
    <property type="entry name" value="LETM1/MDM38-like"/>
</dbReference>
<dbReference type="PANTHER" id="PTHR14009:SF1">
    <property type="entry name" value="MITOCHONDRIAL PROTON_CALCIUM EXCHANGER PROTEIN"/>
    <property type="match status" value="1"/>
</dbReference>
<feature type="region of interest" description="Disordered" evidence="9">
    <location>
        <begin position="647"/>
        <end position="693"/>
    </location>
</feature>
<evidence type="ECO:0000259" key="11">
    <source>
        <dbReference type="PROSITE" id="PS51758"/>
    </source>
</evidence>